<keyword evidence="1" id="KW-0732">Signal</keyword>
<dbReference type="EMBL" id="JAOYOD010000001">
    <property type="protein sequence ID" value="MCV9385860.1"/>
    <property type="molecule type" value="Genomic_DNA"/>
</dbReference>
<organism evidence="3 4">
    <name type="scientific">Reichenbachiella ulvae</name>
    <dbReference type="NCBI Taxonomy" id="2980104"/>
    <lineage>
        <taxon>Bacteria</taxon>
        <taxon>Pseudomonadati</taxon>
        <taxon>Bacteroidota</taxon>
        <taxon>Cytophagia</taxon>
        <taxon>Cytophagales</taxon>
        <taxon>Reichenbachiellaceae</taxon>
        <taxon>Reichenbachiella</taxon>
    </lineage>
</organism>
<feature type="chain" id="PRO_5045643133" evidence="1">
    <location>
        <begin position="25"/>
        <end position="193"/>
    </location>
</feature>
<keyword evidence="4" id="KW-1185">Reference proteome</keyword>
<accession>A0ABT3CQW5</accession>
<dbReference type="InterPro" id="IPR025411">
    <property type="entry name" value="DUF4136"/>
</dbReference>
<evidence type="ECO:0000259" key="2">
    <source>
        <dbReference type="Pfam" id="PF13590"/>
    </source>
</evidence>
<dbReference type="Gene3D" id="3.30.160.670">
    <property type="match status" value="1"/>
</dbReference>
<dbReference type="Pfam" id="PF13590">
    <property type="entry name" value="DUF4136"/>
    <property type="match status" value="1"/>
</dbReference>
<evidence type="ECO:0000256" key="1">
    <source>
        <dbReference type="SAM" id="SignalP"/>
    </source>
</evidence>
<name>A0ABT3CQW5_9BACT</name>
<comment type="caution">
    <text evidence="3">The sequence shown here is derived from an EMBL/GenBank/DDBJ whole genome shotgun (WGS) entry which is preliminary data.</text>
</comment>
<evidence type="ECO:0000313" key="3">
    <source>
        <dbReference type="EMBL" id="MCV9385860.1"/>
    </source>
</evidence>
<gene>
    <name evidence="3" type="ORF">N7U62_04260</name>
</gene>
<feature type="signal peptide" evidence="1">
    <location>
        <begin position="1"/>
        <end position="24"/>
    </location>
</feature>
<reference evidence="3 4" key="1">
    <citation type="submission" date="2022-10" db="EMBL/GenBank/DDBJ databases">
        <title>Comparative genomics and taxonomic characterization of three novel marine species of genus Reichenbachiella exhibiting antioxidant and polysaccharide degradation activities.</title>
        <authorList>
            <person name="Muhammad N."/>
            <person name="Lee Y.-J."/>
            <person name="Ko J."/>
            <person name="Kim S.-G."/>
        </authorList>
    </citation>
    <scope>NUCLEOTIDE SEQUENCE [LARGE SCALE GENOMIC DNA]</scope>
    <source>
        <strain evidence="3 4">ABR2-5</strain>
    </source>
</reference>
<proteinExistence type="predicted"/>
<protein>
    <submittedName>
        <fullName evidence="3">DUF4136 domain-containing protein</fullName>
    </submittedName>
</protein>
<sequence length="193" mass="21637">MKSKLLSLGVLLLLCCAFVNPTYSQIKSDYDKDADFSKIKTYKFAGWVEDSDEAINQIDKKRVLSALKSQFDARGLELVEDNADAVVTLFVSVDQKTSKSSYTTYNNNMGYGGRWGYGYGYGYGGMGTATTTYTETDYNEGTLVLDLYDTETKSLIWQGVITTVVKSKPNKREKDINKKIAKLMKKFPILPES</sequence>
<evidence type="ECO:0000313" key="4">
    <source>
        <dbReference type="Proteomes" id="UP001300692"/>
    </source>
</evidence>
<dbReference type="Proteomes" id="UP001300692">
    <property type="component" value="Unassembled WGS sequence"/>
</dbReference>
<dbReference type="RefSeq" id="WP_264136643.1">
    <property type="nucleotide sequence ID" value="NZ_JAOYOD010000001.1"/>
</dbReference>
<feature type="domain" description="DUF4136" evidence="2">
    <location>
        <begin position="27"/>
        <end position="188"/>
    </location>
</feature>